<reference evidence="2 3" key="1">
    <citation type="journal article" date="2020" name="Sci. Rep.">
        <title>A novel cyanobacterial geosmin producer, revising GeoA distribution and dispersion patterns in Bacteria.</title>
        <authorList>
            <person name="Churro C."/>
            <person name="Semedo-Aguiar A.P."/>
            <person name="Silva A.D."/>
            <person name="Pereira-Leal J.B."/>
            <person name="Leite R.B."/>
        </authorList>
    </citation>
    <scope>NUCLEOTIDE SEQUENCE [LARGE SCALE GENOMIC DNA]</scope>
    <source>
        <strain evidence="2 3">IPMA8</strain>
    </source>
</reference>
<protein>
    <recommendedName>
        <fullName evidence="1">Putative restriction endonuclease domain-containing protein</fullName>
    </recommendedName>
</protein>
<evidence type="ECO:0000313" key="2">
    <source>
        <dbReference type="EMBL" id="NQE35313.1"/>
    </source>
</evidence>
<dbReference type="RefSeq" id="WP_172188618.1">
    <property type="nucleotide sequence ID" value="NZ_CAWPPK010000266.1"/>
</dbReference>
<dbReference type="InterPro" id="IPR011335">
    <property type="entry name" value="Restrct_endonuc-II-like"/>
</dbReference>
<organism evidence="2 3">
    <name type="scientific">Microcoleus asticus IPMA8</name>
    <dbReference type="NCBI Taxonomy" id="2563858"/>
    <lineage>
        <taxon>Bacteria</taxon>
        <taxon>Bacillati</taxon>
        <taxon>Cyanobacteriota</taxon>
        <taxon>Cyanophyceae</taxon>
        <taxon>Oscillatoriophycideae</taxon>
        <taxon>Oscillatoriales</taxon>
        <taxon>Microcoleaceae</taxon>
        <taxon>Microcoleus</taxon>
        <taxon>Microcoleus asticus</taxon>
    </lineage>
</organism>
<dbReference type="PANTHER" id="PTHR47152">
    <property type="entry name" value="SLR2084 PROTEIN-RELATED"/>
    <property type="match status" value="1"/>
</dbReference>
<accession>A0ABX2CZL0</accession>
<feature type="domain" description="Putative restriction endonuclease" evidence="1">
    <location>
        <begin position="27"/>
        <end position="178"/>
    </location>
</feature>
<dbReference type="InterPro" id="IPR012296">
    <property type="entry name" value="Nuclease_put_TT1808"/>
</dbReference>
<dbReference type="Gene3D" id="3.90.1570.10">
    <property type="entry name" value="tt1808, chain A"/>
    <property type="match status" value="1"/>
</dbReference>
<dbReference type="Proteomes" id="UP000702425">
    <property type="component" value="Unassembled WGS sequence"/>
</dbReference>
<gene>
    <name evidence="2" type="ORF">E5S67_03043</name>
</gene>
<keyword evidence="3" id="KW-1185">Reference proteome</keyword>
<name>A0ABX2CZL0_9CYAN</name>
<dbReference type="EMBL" id="SRRZ01000052">
    <property type="protein sequence ID" value="NQE35313.1"/>
    <property type="molecule type" value="Genomic_DNA"/>
</dbReference>
<dbReference type="SUPFAM" id="SSF52980">
    <property type="entry name" value="Restriction endonuclease-like"/>
    <property type="match status" value="1"/>
</dbReference>
<dbReference type="PANTHER" id="PTHR47152:SF3">
    <property type="entry name" value="SLR1613 PROTEIN"/>
    <property type="match status" value="1"/>
</dbReference>
<evidence type="ECO:0000313" key="3">
    <source>
        <dbReference type="Proteomes" id="UP000702425"/>
    </source>
</evidence>
<proteinExistence type="predicted"/>
<comment type="caution">
    <text evidence="2">The sequence shown here is derived from an EMBL/GenBank/DDBJ whole genome shotgun (WGS) entry which is preliminary data.</text>
</comment>
<sequence>MNLSTLAKSISPDAGKDGCMTFNGVSWEQFEAIEAAFEDIGGVKFFYLDRILQIMTVSPEHEIIKKTLCMLLEAYMRANGIRFYGKGGPTLGNRELGGRKEPDDSYDIGTPKTFPDIAIEVVITSGGINTLELYKRLGVREVWFWQNSQLSLYYLTGENYEQVARSTFLPALDLELLLRCANMPDQYDAVTELLANISPV</sequence>
<dbReference type="Pfam" id="PF05685">
    <property type="entry name" value="Uma2"/>
    <property type="match status" value="1"/>
</dbReference>
<evidence type="ECO:0000259" key="1">
    <source>
        <dbReference type="Pfam" id="PF05685"/>
    </source>
</evidence>
<dbReference type="CDD" id="cd06260">
    <property type="entry name" value="DUF820-like"/>
    <property type="match status" value="1"/>
</dbReference>
<dbReference type="InterPro" id="IPR008538">
    <property type="entry name" value="Uma2"/>
</dbReference>